<keyword evidence="7" id="KW-0376">Hydrogen peroxide</keyword>
<evidence type="ECO:0000256" key="7">
    <source>
        <dbReference type="ARBA" id="ARBA00023324"/>
    </source>
</evidence>
<evidence type="ECO:0000259" key="9">
    <source>
        <dbReference type="Pfam" id="PF06628"/>
    </source>
</evidence>
<evidence type="ECO:0000256" key="6">
    <source>
        <dbReference type="ARBA" id="ARBA00023004"/>
    </source>
</evidence>
<dbReference type="InterPro" id="IPR002226">
    <property type="entry name" value="Catalase_haem_BS"/>
</dbReference>
<evidence type="ECO:0000256" key="5">
    <source>
        <dbReference type="ARBA" id="ARBA00023002"/>
    </source>
</evidence>
<accession>A0A0S1MIT3</accession>
<dbReference type="InterPro" id="IPR011614">
    <property type="entry name" value="Catalase_core"/>
</dbReference>
<dbReference type="InterPro" id="IPR010582">
    <property type="entry name" value="Catalase_immune_responsive"/>
</dbReference>
<dbReference type="GO" id="GO:0046872">
    <property type="term" value="F:metal ion binding"/>
    <property type="evidence" value="ECO:0007669"/>
    <property type="project" value="UniProtKB-KW"/>
</dbReference>
<evidence type="ECO:0000256" key="1">
    <source>
        <dbReference type="ARBA" id="ARBA00005329"/>
    </source>
</evidence>
<dbReference type="Pfam" id="PF00199">
    <property type="entry name" value="Catalase"/>
    <property type="match status" value="1"/>
</dbReference>
<dbReference type="GO" id="GO:0042542">
    <property type="term" value="P:response to hydrogen peroxide"/>
    <property type="evidence" value="ECO:0007669"/>
    <property type="project" value="TreeGrafter"/>
</dbReference>
<dbReference type="EMBL" id="KT246716">
    <property type="protein sequence ID" value="ALL40807.1"/>
    <property type="molecule type" value="mRNA"/>
</dbReference>
<keyword evidence="2" id="KW-0575">Peroxidase</keyword>
<evidence type="ECO:0000313" key="10">
    <source>
        <dbReference type="EMBL" id="ALL40807.1"/>
    </source>
</evidence>
<proteinExistence type="evidence at transcript level"/>
<name>A0A0S1MIT3_PHAPC</name>
<dbReference type="GO" id="GO:0020037">
    <property type="term" value="F:heme binding"/>
    <property type="evidence" value="ECO:0007669"/>
    <property type="project" value="InterPro"/>
</dbReference>
<keyword evidence="3" id="KW-0349">Heme</keyword>
<feature type="domain" description="Catalase core" evidence="8">
    <location>
        <begin position="1"/>
        <end position="54"/>
    </location>
</feature>
<dbReference type="GO" id="GO:0042744">
    <property type="term" value="P:hydrogen peroxide catabolic process"/>
    <property type="evidence" value="ECO:0007669"/>
    <property type="project" value="UniProtKB-KW"/>
</dbReference>
<dbReference type="PROSITE" id="PS51402">
    <property type="entry name" value="CATALASE_3"/>
    <property type="match status" value="1"/>
</dbReference>
<dbReference type="PANTHER" id="PTHR11465">
    <property type="entry name" value="CATALASE"/>
    <property type="match status" value="1"/>
</dbReference>
<evidence type="ECO:0000256" key="2">
    <source>
        <dbReference type="ARBA" id="ARBA00022559"/>
    </source>
</evidence>
<evidence type="ECO:0000259" key="8">
    <source>
        <dbReference type="Pfam" id="PF00199"/>
    </source>
</evidence>
<dbReference type="AlphaFoldDB" id="A0A0S1MIT3"/>
<organism evidence="10">
    <name type="scientific">Phakopsora pachyrhizi</name>
    <name type="common">Asian soybean rust disease fungus</name>
    <dbReference type="NCBI Taxonomy" id="170000"/>
    <lineage>
        <taxon>Eukaryota</taxon>
        <taxon>Fungi</taxon>
        <taxon>Dikarya</taxon>
        <taxon>Basidiomycota</taxon>
        <taxon>Pucciniomycotina</taxon>
        <taxon>Pucciniomycetes</taxon>
        <taxon>Pucciniales</taxon>
        <taxon>Phakopsoraceae</taxon>
        <taxon>Phakopsora</taxon>
    </lineage>
</organism>
<keyword evidence="5" id="KW-0560">Oxidoreductase</keyword>
<dbReference type="GO" id="GO:0004096">
    <property type="term" value="F:catalase activity"/>
    <property type="evidence" value="ECO:0007669"/>
    <property type="project" value="UniProtKB-EC"/>
</dbReference>
<comment type="similarity">
    <text evidence="1">Belongs to the catalase family.</text>
</comment>
<sequence>MRLFAYADAQRYRLGANYQQIPINCPMNQIANFQRDGVFSNFDNQGRRPSYASSFESLNYPIRSFNTDNHTLWSSGAIRYLSEVNDIDFEQPRDYYNRMSTVQKEDLVNNFAFGLSLVSRRDIVKRVIGVIRRASPELSSRIESRIILFSKSS</sequence>
<dbReference type="Pfam" id="PF06628">
    <property type="entry name" value="Catalase-rel"/>
    <property type="match status" value="1"/>
</dbReference>
<dbReference type="InterPro" id="IPR020835">
    <property type="entry name" value="Catalase_sf"/>
</dbReference>
<dbReference type="GO" id="GO:0005739">
    <property type="term" value="C:mitochondrion"/>
    <property type="evidence" value="ECO:0007669"/>
    <property type="project" value="TreeGrafter"/>
</dbReference>
<protein>
    <submittedName>
        <fullName evidence="10">Peroxisomal catalase</fullName>
    </submittedName>
</protein>
<feature type="domain" description="Catalase immune-responsive" evidence="9">
    <location>
        <begin position="88"/>
        <end position="145"/>
    </location>
</feature>
<dbReference type="SUPFAM" id="SSF56634">
    <property type="entry name" value="Heme-dependent catalase-like"/>
    <property type="match status" value="1"/>
</dbReference>
<dbReference type="Gene3D" id="2.40.180.10">
    <property type="entry name" value="Catalase core domain"/>
    <property type="match status" value="1"/>
</dbReference>
<evidence type="ECO:0000256" key="3">
    <source>
        <dbReference type="ARBA" id="ARBA00022617"/>
    </source>
</evidence>
<reference evidence="10" key="1">
    <citation type="submission" date="2015-07" db="EMBL/GenBank/DDBJ databases">
        <title>Elucidating the P. pachyrhizi secretome and potential effectors.</title>
        <authorList>
            <person name="de Carvalho M.C.C.G."/>
            <person name="Nascimento L.C."/>
            <person name="Darben L.M."/>
            <person name="Polizel-Podanosqui A.M."/>
            <person name="Lopes-Caitar V.S."/>
            <person name="Rocha C.S."/>
            <person name="Qi M."/>
            <person name="Carazolle M."/>
            <person name="Kuwahara M.K."/>
            <person name="Pereira G.A.G."/>
            <person name="Abdelnoor R.V."/>
            <person name="Whitham S.A."/>
            <person name="Marcelino-Guimaraes F.C."/>
        </authorList>
    </citation>
    <scope>NUCLEOTIDE SEQUENCE</scope>
</reference>
<dbReference type="PROSITE" id="PS00437">
    <property type="entry name" value="CATALASE_1"/>
    <property type="match status" value="1"/>
</dbReference>
<dbReference type="PANTHER" id="PTHR11465:SF9">
    <property type="entry name" value="CATALASE"/>
    <property type="match status" value="1"/>
</dbReference>
<evidence type="ECO:0000256" key="4">
    <source>
        <dbReference type="ARBA" id="ARBA00022723"/>
    </source>
</evidence>
<keyword evidence="6" id="KW-0408">Iron</keyword>
<dbReference type="GO" id="GO:0005777">
    <property type="term" value="C:peroxisome"/>
    <property type="evidence" value="ECO:0007669"/>
    <property type="project" value="TreeGrafter"/>
</dbReference>
<keyword evidence="4" id="KW-0479">Metal-binding</keyword>
<dbReference type="InterPro" id="IPR018028">
    <property type="entry name" value="Catalase"/>
</dbReference>